<dbReference type="InterPro" id="IPR001647">
    <property type="entry name" value="HTH_TetR"/>
</dbReference>
<feature type="DNA-binding region" description="H-T-H motif" evidence="4">
    <location>
        <begin position="31"/>
        <end position="50"/>
    </location>
</feature>
<keyword evidence="7" id="KW-1185">Reference proteome</keyword>
<evidence type="ECO:0000256" key="2">
    <source>
        <dbReference type="ARBA" id="ARBA00023125"/>
    </source>
</evidence>
<dbReference type="SUPFAM" id="SSF48498">
    <property type="entry name" value="Tetracyclin repressor-like, C-terminal domain"/>
    <property type="match status" value="1"/>
</dbReference>
<dbReference type="PRINTS" id="PR00455">
    <property type="entry name" value="HTHTETR"/>
</dbReference>
<organism evidence="6 7">
    <name type="scientific">Amycolatopsis taiwanensis</name>
    <dbReference type="NCBI Taxonomy" id="342230"/>
    <lineage>
        <taxon>Bacteria</taxon>
        <taxon>Bacillati</taxon>
        <taxon>Actinomycetota</taxon>
        <taxon>Actinomycetes</taxon>
        <taxon>Pseudonocardiales</taxon>
        <taxon>Pseudonocardiaceae</taxon>
        <taxon>Amycolatopsis</taxon>
    </lineage>
</organism>
<dbReference type="EMBL" id="BSTI01000014">
    <property type="protein sequence ID" value="GLY68993.1"/>
    <property type="molecule type" value="Genomic_DNA"/>
</dbReference>
<name>A0A9W6VEZ0_9PSEU</name>
<dbReference type="GO" id="GO:0003700">
    <property type="term" value="F:DNA-binding transcription factor activity"/>
    <property type="evidence" value="ECO:0007669"/>
    <property type="project" value="TreeGrafter"/>
</dbReference>
<proteinExistence type="predicted"/>
<sequence>MPRPTNGVRTPDAIREAAIELFYEHGYEATSLREVAAKVGIRVGSLYNHISGKDELLSSIMLGIMDDLLAALRGVLREHKNDPVAALRACVDTHIRFHAQRAREVFIGNSELRALPAKERRRVVAKRDQYEKLIRGVIETLADQGAAEVVDARLQTYAIVAMGTHVSSWYKPRGGMSLELIVEAYTEMILRQVGVGSGAGAEPAAATGA</sequence>
<dbReference type="Gene3D" id="1.10.357.10">
    <property type="entry name" value="Tetracycline Repressor, domain 2"/>
    <property type="match status" value="1"/>
</dbReference>
<evidence type="ECO:0000313" key="6">
    <source>
        <dbReference type="EMBL" id="GLY68993.1"/>
    </source>
</evidence>
<feature type="domain" description="HTH tetR-type" evidence="5">
    <location>
        <begin position="8"/>
        <end position="68"/>
    </location>
</feature>
<evidence type="ECO:0000256" key="1">
    <source>
        <dbReference type="ARBA" id="ARBA00023015"/>
    </source>
</evidence>
<evidence type="ECO:0000256" key="4">
    <source>
        <dbReference type="PROSITE-ProRule" id="PRU00335"/>
    </source>
</evidence>
<accession>A0A9W6VEZ0</accession>
<dbReference type="Pfam" id="PF00440">
    <property type="entry name" value="TetR_N"/>
    <property type="match status" value="1"/>
</dbReference>
<comment type="caution">
    <text evidence="6">The sequence shown here is derived from an EMBL/GenBank/DDBJ whole genome shotgun (WGS) entry which is preliminary data.</text>
</comment>
<dbReference type="PROSITE" id="PS50977">
    <property type="entry name" value="HTH_TETR_2"/>
    <property type="match status" value="1"/>
</dbReference>
<gene>
    <name evidence="6" type="ORF">Atai01_56120</name>
</gene>
<dbReference type="PANTHER" id="PTHR30055">
    <property type="entry name" value="HTH-TYPE TRANSCRIPTIONAL REGULATOR RUTR"/>
    <property type="match status" value="1"/>
</dbReference>
<protein>
    <submittedName>
        <fullName evidence="6">TetR family transcriptional regulator</fullName>
    </submittedName>
</protein>
<dbReference type="GO" id="GO:0000976">
    <property type="term" value="F:transcription cis-regulatory region binding"/>
    <property type="evidence" value="ECO:0007669"/>
    <property type="project" value="TreeGrafter"/>
</dbReference>
<dbReference type="AlphaFoldDB" id="A0A9W6VEZ0"/>
<evidence type="ECO:0000313" key="7">
    <source>
        <dbReference type="Proteomes" id="UP001165136"/>
    </source>
</evidence>
<dbReference type="RefSeq" id="WP_027943359.1">
    <property type="nucleotide sequence ID" value="NZ_BSTI01000014.1"/>
</dbReference>
<dbReference type="PANTHER" id="PTHR30055:SF240">
    <property type="entry name" value="HTH-TYPE TRANSCRIPTIONAL REGULATOR ACRR"/>
    <property type="match status" value="1"/>
</dbReference>
<evidence type="ECO:0000259" key="5">
    <source>
        <dbReference type="PROSITE" id="PS50977"/>
    </source>
</evidence>
<dbReference type="InterPro" id="IPR050109">
    <property type="entry name" value="HTH-type_TetR-like_transc_reg"/>
</dbReference>
<dbReference type="Proteomes" id="UP001165136">
    <property type="component" value="Unassembled WGS sequence"/>
</dbReference>
<dbReference type="Pfam" id="PF17932">
    <property type="entry name" value="TetR_C_24"/>
    <property type="match status" value="1"/>
</dbReference>
<keyword evidence="2 4" id="KW-0238">DNA-binding</keyword>
<dbReference type="InterPro" id="IPR041490">
    <property type="entry name" value="KstR2_TetR_C"/>
</dbReference>
<evidence type="ECO:0000256" key="3">
    <source>
        <dbReference type="ARBA" id="ARBA00023163"/>
    </source>
</evidence>
<dbReference type="InterPro" id="IPR009057">
    <property type="entry name" value="Homeodomain-like_sf"/>
</dbReference>
<dbReference type="InterPro" id="IPR036271">
    <property type="entry name" value="Tet_transcr_reg_TetR-rel_C_sf"/>
</dbReference>
<keyword evidence="1" id="KW-0805">Transcription regulation</keyword>
<dbReference type="SUPFAM" id="SSF46689">
    <property type="entry name" value="Homeodomain-like"/>
    <property type="match status" value="1"/>
</dbReference>
<reference evidence="6" key="1">
    <citation type="submission" date="2023-03" db="EMBL/GenBank/DDBJ databases">
        <title>Amycolatopsis taiwanensis NBRC 103393.</title>
        <authorList>
            <person name="Ichikawa N."/>
            <person name="Sato H."/>
            <person name="Tonouchi N."/>
        </authorList>
    </citation>
    <scope>NUCLEOTIDE SEQUENCE</scope>
    <source>
        <strain evidence="6">NBRC 103393</strain>
    </source>
</reference>
<keyword evidence="3" id="KW-0804">Transcription</keyword>